<keyword evidence="6" id="KW-0479">Metal-binding</keyword>
<evidence type="ECO:0000313" key="12">
    <source>
        <dbReference type="EMBL" id="PNT99797.1"/>
    </source>
</evidence>
<dbReference type="InterPro" id="IPR037175">
    <property type="entry name" value="KFase_sf"/>
</dbReference>
<evidence type="ECO:0000256" key="10">
    <source>
        <dbReference type="ARBA" id="ARBA00048496"/>
    </source>
</evidence>
<evidence type="ECO:0000256" key="11">
    <source>
        <dbReference type="ARBA" id="ARBA00060547"/>
    </source>
</evidence>
<accession>A0A2K2F3H2</accession>
<dbReference type="KEGG" id="cthd:CDO33_05540"/>
<dbReference type="Pfam" id="PF04199">
    <property type="entry name" value="Cyclase"/>
    <property type="match status" value="1"/>
</dbReference>
<evidence type="ECO:0000256" key="8">
    <source>
        <dbReference type="ARBA" id="ARBA00022833"/>
    </source>
</evidence>
<dbReference type="PANTHER" id="PTHR31118">
    <property type="entry name" value="CYCLASE-LIKE PROTEIN 2"/>
    <property type="match status" value="1"/>
</dbReference>
<evidence type="ECO:0000256" key="2">
    <source>
        <dbReference type="ARBA" id="ARBA00002204"/>
    </source>
</evidence>
<evidence type="ECO:0000256" key="6">
    <source>
        <dbReference type="ARBA" id="ARBA00022723"/>
    </source>
</evidence>
<dbReference type="Proteomes" id="UP000236151">
    <property type="component" value="Unassembled WGS sequence"/>
</dbReference>
<dbReference type="SUPFAM" id="SSF102198">
    <property type="entry name" value="Putative cyclase"/>
    <property type="match status" value="1"/>
</dbReference>
<dbReference type="InterPro" id="IPR007325">
    <property type="entry name" value="KFase/CYL"/>
</dbReference>
<evidence type="ECO:0000256" key="4">
    <source>
        <dbReference type="ARBA" id="ARBA00012930"/>
    </source>
</evidence>
<dbReference type="Gene3D" id="3.50.30.50">
    <property type="entry name" value="Putative cyclase"/>
    <property type="match status" value="1"/>
</dbReference>
<dbReference type="OrthoDB" id="9796085at2"/>
<dbReference type="FunFam" id="3.50.30.50:FF:000001">
    <property type="entry name" value="Kynurenine formamidase"/>
    <property type="match status" value="1"/>
</dbReference>
<dbReference type="GO" id="GO:0004061">
    <property type="term" value="F:arylformamidase activity"/>
    <property type="evidence" value="ECO:0007669"/>
    <property type="project" value="UniProtKB-EC"/>
</dbReference>
<keyword evidence="9" id="KW-0823">Tryptophan catabolism</keyword>
<sequence>MKIFDISMKVSHDMPVYKGKASKRPVLKVESDFSTGAAYETRLEMNMHTGTHIDMPLHFLKNGRTIDTLELDKVVTRCKVFDFKEAEDRITQEHLQEKDIEDGDFILLKTRNSYLDILEKEFIYLDKTGADYLKGKGIIGVGIDSLGIERSQPEHETHKILLGAGIIILEGLRLKDVDEGEYILYAAPINVAGAEAAPVRAVLIVN</sequence>
<dbReference type="EC" id="3.5.1.9" evidence="4"/>
<dbReference type="EMBL" id="NIOJ01000015">
    <property type="protein sequence ID" value="PNT99797.1"/>
    <property type="molecule type" value="Genomic_DNA"/>
</dbReference>
<evidence type="ECO:0000256" key="7">
    <source>
        <dbReference type="ARBA" id="ARBA00022801"/>
    </source>
</evidence>
<comment type="pathway">
    <text evidence="11">Amino-acid degradation; L-tryptophan degradation via kynurenine pathway; L-kynurenine from L-tryptophan: step 2/2.</text>
</comment>
<evidence type="ECO:0000313" key="13">
    <source>
        <dbReference type="Proteomes" id="UP000236151"/>
    </source>
</evidence>
<evidence type="ECO:0000256" key="9">
    <source>
        <dbReference type="ARBA" id="ARBA00023079"/>
    </source>
</evidence>
<comment type="caution">
    <text evidence="12">The sequence shown here is derived from an EMBL/GenBank/DDBJ whole genome shotgun (WGS) entry which is preliminary data.</text>
</comment>
<keyword evidence="7" id="KW-0378">Hydrolase</keyword>
<protein>
    <recommendedName>
        <fullName evidence="5">Kynurenine formamidase</fullName>
        <ecNumber evidence="4">3.5.1.9</ecNumber>
    </recommendedName>
</protein>
<evidence type="ECO:0000256" key="3">
    <source>
        <dbReference type="ARBA" id="ARBA00011738"/>
    </source>
</evidence>
<comment type="subunit">
    <text evidence="3">Homodimer.</text>
</comment>
<keyword evidence="8" id="KW-0862">Zinc</keyword>
<comment type="function">
    <text evidence="2">Catalyzes the hydrolysis of N-formyl-L-kynurenine to L-kynurenine, the second step in the kynurenine pathway of tryptophan degradation.</text>
</comment>
<dbReference type="AlphaFoldDB" id="A0A2K2F3H2"/>
<comment type="catalytic activity">
    <reaction evidence="10">
        <text>N-formyl-L-kynurenine + H2O = L-kynurenine + formate + H(+)</text>
        <dbReference type="Rhea" id="RHEA:13009"/>
        <dbReference type="ChEBI" id="CHEBI:15377"/>
        <dbReference type="ChEBI" id="CHEBI:15378"/>
        <dbReference type="ChEBI" id="CHEBI:15740"/>
        <dbReference type="ChEBI" id="CHEBI:57959"/>
        <dbReference type="ChEBI" id="CHEBI:58629"/>
        <dbReference type="EC" id="3.5.1.9"/>
    </reaction>
</comment>
<keyword evidence="13" id="KW-1185">Reference proteome</keyword>
<dbReference type="PANTHER" id="PTHR31118:SF12">
    <property type="entry name" value="CYCLASE-LIKE PROTEIN 2"/>
    <property type="match status" value="1"/>
</dbReference>
<dbReference type="GO" id="GO:0046872">
    <property type="term" value="F:metal ion binding"/>
    <property type="evidence" value="ECO:0007669"/>
    <property type="project" value="UniProtKB-KW"/>
</dbReference>
<name>A0A2K2F3H2_9CLOT</name>
<dbReference type="RefSeq" id="WP_103081107.1">
    <property type="nucleotide sequence ID" value="NZ_CP021850.1"/>
</dbReference>
<organism evidence="12 13">
    <name type="scientific">Clostridium thermosuccinogenes</name>
    <dbReference type="NCBI Taxonomy" id="84032"/>
    <lineage>
        <taxon>Bacteria</taxon>
        <taxon>Bacillati</taxon>
        <taxon>Bacillota</taxon>
        <taxon>Clostridia</taxon>
        <taxon>Eubacteriales</taxon>
        <taxon>Clostridiaceae</taxon>
        <taxon>Clostridium</taxon>
    </lineage>
</organism>
<proteinExistence type="predicted"/>
<evidence type="ECO:0000256" key="1">
    <source>
        <dbReference type="ARBA" id="ARBA00001947"/>
    </source>
</evidence>
<dbReference type="GO" id="GO:0019441">
    <property type="term" value="P:L-tryptophan catabolic process to kynurenine"/>
    <property type="evidence" value="ECO:0007669"/>
    <property type="project" value="InterPro"/>
</dbReference>
<evidence type="ECO:0000256" key="5">
    <source>
        <dbReference type="ARBA" id="ARBA00014889"/>
    </source>
</evidence>
<reference evidence="12 13" key="1">
    <citation type="submission" date="2017-06" db="EMBL/GenBank/DDBJ databases">
        <title>Investigating the central metabolism of Clostridium thermosuccinogenes.</title>
        <authorList>
            <person name="Koendjbiharie J.G."/>
            <person name="van Kranenburg R."/>
        </authorList>
    </citation>
    <scope>NUCLEOTIDE SEQUENCE [LARGE SCALE GENOMIC DNA]</scope>
    <source>
        <strain evidence="12 13">DSM 5806</strain>
    </source>
</reference>
<gene>
    <name evidence="12" type="ORF">CDQ84_07465</name>
</gene>
<comment type="cofactor">
    <cofactor evidence="1">
        <name>Zn(2+)</name>
        <dbReference type="ChEBI" id="CHEBI:29105"/>
    </cofactor>
</comment>